<evidence type="ECO:0000256" key="1">
    <source>
        <dbReference type="SAM" id="MobiDB-lite"/>
    </source>
</evidence>
<evidence type="ECO:0000313" key="2">
    <source>
        <dbReference type="EMBL" id="KAJ4324169.1"/>
    </source>
</evidence>
<dbReference type="EMBL" id="JAPEUR010000062">
    <property type="protein sequence ID" value="KAJ4324169.1"/>
    <property type="molecule type" value="Genomic_DNA"/>
</dbReference>
<name>A0A9W9BQW0_9HYPO</name>
<feature type="compositionally biased region" description="Polar residues" evidence="1">
    <location>
        <begin position="53"/>
        <end position="67"/>
    </location>
</feature>
<proteinExistence type="predicted"/>
<accession>A0A9W9BQW0</accession>
<feature type="compositionally biased region" description="Low complexity" evidence="1">
    <location>
        <begin position="86"/>
        <end position="95"/>
    </location>
</feature>
<sequence>MSTNGKATKPKSRSNKTRPPDAAPPNPPSRADRSSTARKARKTRTADAAPDESTPTNAETPNTPSTKASKRPQKAPKIAGQQAPKGGNSNNGNSSVNAKKFAEDMIQYRLDHWRARAKVVYIIGQRDATPLWSPQWAGVVPQQRGYSLFDGFDRTWFIPFDVATPLPQDKQHIADDLERRGKEMKEIFESKREYLLPRLQVVLEQEIKTKCQDQWDQNWEQKDLPPMKWTDVRHMYGITEQVNLVARGRLADGRALLPGYYTVIVLELAVDGKMLFQRVNMPPDINLQGFISRLESWSVSKSEDDANVLELVRTKLERISLRGTEKGIERAQSLLDQLNKPTFKMDCEGSEMDTWVFKLNHNANYYIRPAQGPADIRRWKGLKEESFEEFVQGVRAGKHPVVVRPWKIRLRRMWPEINELEEELPPDTAAGEPELSLEQLDIVDELLANRTDQERRQGRRLVQALEQARMPLD</sequence>
<organism evidence="2 3">
    <name type="scientific">Fusarium piperis</name>
    <dbReference type="NCBI Taxonomy" id="1435070"/>
    <lineage>
        <taxon>Eukaryota</taxon>
        <taxon>Fungi</taxon>
        <taxon>Dikarya</taxon>
        <taxon>Ascomycota</taxon>
        <taxon>Pezizomycotina</taxon>
        <taxon>Sordariomycetes</taxon>
        <taxon>Hypocreomycetidae</taxon>
        <taxon>Hypocreales</taxon>
        <taxon>Nectriaceae</taxon>
        <taxon>Fusarium</taxon>
        <taxon>Fusarium solani species complex</taxon>
    </lineage>
</organism>
<dbReference type="OrthoDB" id="5028020at2759"/>
<feature type="region of interest" description="Disordered" evidence="1">
    <location>
        <begin position="1"/>
        <end position="96"/>
    </location>
</feature>
<dbReference type="AlphaFoldDB" id="A0A9W9BQW0"/>
<comment type="caution">
    <text evidence="2">The sequence shown here is derived from an EMBL/GenBank/DDBJ whole genome shotgun (WGS) entry which is preliminary data.</text>
</comment>
<keyword evidence="3" id="KW-1185">Reference proteome</keyword>
<reference evidence="2" key="1">
    <citation type="submission" date="2022-10" db="EMBL/GenBank/DDBJ databases">
        <title>Tapping the CABI collections for fungal endophytes: first genome assemblies for Collariella, Neodidymelliopsis, Ascochyta clinopodiicola, Didymella pomorum, Didymosphaeria variabile, Neocosmospora piperis and Neocucurbitaria cava.</title>
        <authorList>
            <person name="Hill R."/>
        </authorList>
    </citation>
    <scope>NUCLEOTIDE SEQUENCE</scope>
    <source>
        <strain evidence="2">IMI 366586</strain>
    </source>
</reference>
<evidence type="ECO:0000313" key="3">
    <source>
        <dbReference type="Proteomes" id="UP001140502"/>
    </source>
</evidence>
<gene>
    <name evidence="2" type="ORF">N0V84_004002</name>
</gene>
<protein>
    <submittedName>
        <fullName evidence="2">Uncharacterized protein</fullName>
    </submittedName>
</protein>
<dbReference type="Proteomes" id="UP001140502">
    <property type="component" value="Unassembled WGS sequence"/>
</dbReference>